<dbReference type="AlphaFoldDB" id="A0A9N9HUG4"/>
<protein>
    <submittedName>
        <fullName evidence="1">1709_t:CDS:1</fullName>
    </submittedName>
</protein>
<proteinExistence type="predicted"/>
<gene>
    <name evidence="1" type="ORF">FCALED_LOCUS13724</name>
</gene>
<comment type="caution">
    <text evidence="1">The sequence shown here is derived from an EMBL/GenBank/DDBJ whole genome shotgun (WGS) entry which is preliminary data.</text>
</comment>
<sequence length="39" mass="4375">ARKPVVSGYRWDDIPSQVYPVISLGCSSELRIEPVSTRI</sequence>
<evidence type="ECO:0000313" key="1">
    <source>
        <dbReference type="EMBL" id="CAG8706508.1"/>
    </source>
</evidence>
<accession>A0A9N9HUG4</accession>
<keyword evidence="2" id="KW-1185">Reference proteome</keyword>
<evidence type="ECO:0000313" key="2">
    <source>
        <dbReference type="Proteomes" id="UP000789570"/>
    </source>
</evidence>
<feature type="non-terminal residue" evidence="1">
    <location>
        <position position="1"/>
    </location>
</feature>
<name>A0A9N9HUG4_9GLOM</name>
<dbReference type="Proteomes" id="UP000789570">
    <property type="component" value="Unassembled WGS sequence"/>
</dbReference>
<reference evidence="1" key="1">
    <citation type="submission" date="2021-06" db="EMBL/GenBank/DDBJ databases">
        <authorList>
            <person name="Kallberg Y."/>
            <person name="Tangrot J."/>
            <person name="Rosling A."/>
        </authorList>
    </citation>
    <scope>NUCLEOTIDE SEQUENCE</scope>
    <source>
        <strain evidence="1">UK204</strain>
    </source>
</reference>
<organism evidence="1 2">
    <name type="scientific">Funneliformis caledonium</name>
    <dbReference type="NCBI Taxonomy" id="1117310"/>
    <lineage>
        <taxon>Eukaryota</taxon>
        <taxon>Fungi</taxon>
        <taxon>Fungi incertae sedis</taxon>
        <taxon>Mucoromycota</taxon>
        <taxon>Glomeromycotina</taxon>
        <taxon>Glomeromycetes</taxon>
        <taxon>Glomerales</taxon>
        <taxon>Glomeraceae</taxon>
        <taxon>Funneliformis</taxon>
    </lineage>
</organism>
<dbReference type="EMBL" id="CAJVPQ010008407">
    <property type="protein sequence ID" value="CAG8706508.1"/>
    <property type="molecule type" value="Genomic_DNA"/>
</dbReference>